<dbReference type="OrthoDB" id="116789at2"/>
<protein>
    <submittedName>
        <fullName evidence="1">Uncharacterized protein</fullName>
    </submittedName>
</protein>
<accession>A0A1G7XE49</accession>
<dbReference type="AlphaFoldDB" id="A0A1G7XE49"/>
<dbReference type="Pfam" id="PF22564">
    <property type="entry name" value="HAAS"/>
    <property type="match status" value="1"/>
</dbReference>
<dbReference type="STRING" id="459472.SAMN04487975_101587"/>
<evidence type="ECO:0000313" key="2">
    <source>
        <dbReference type="Proteomes" id="UP000509222"/>
    </source>
</evidence>
<reference evidence="2" key="1">
    <citation type="submission" date="2020-06" db="EMBL/GenBank/DDBJ databases">
        <title>Isolation of Planomicrobium glaciei.</title>
        <authorList>
            <person name="Malisova L."/>
            <person name="Safrankova R."/>
            <person name="Jakubu V."/>
            <person name="Spanelova P."/>
        </authorList>
    </citation>
    <scope>NUCLEOTIDE SEQUENCE [LARGE SCALE GENOMIC DNA]</scope>
    <source>
        <strain evidence="2">NRL-ATB46093</strain>
    </source>
</reference>
<dbReference type="eggNOG" id="COG0604">
    <property type="taxonomic scope" value="Bacteria"/>
</dbReference>
<gene>
    <name evidence="1" type="ORF">HF394_06380</name>
</gene>
<dbReference type="RefSeq" id="WP_036811085.1">
    <property type="nucleotide sequence ID" value="NZ_CP051177.1"/>
</dbReference>
<evidence type="ECO:0000313" key="1">
    <source>
        <dbReference type="EMBL" id="QKX50244.1"/>
    </source>
</evidence>
<dbReference type="EMBL" id="CP051177">
    <property type="protein sequence ID" value="QKX50244.1"/>
    <property type="molecule type" value="Genomic_DNA"/>
</dbReference>
<keyword evidence="2" id="KW-1185">Reference proteome</keyword>
<sequence length="333" mass="36968">MNLIDLYIGEVTRRLPEKNRQDIALELRSAIEDMLPEDPSEQDVKEVLAEMGNPAVLASGYRDKPMHLIGPRYFDLYISLLKLILPIAITVTLIVVIVVAIFTNSGETTIIDATVSLIGDAISASVNAAMQVFFWLTLVIALIERADRSSSQAPMTMNSKEWTPDDLKEVVYIPKEKAISKFEIAGSLIWTVIWTAGYFNADRLLGVYHNRGEGLEFVAPTFNQDVLLSYWPLIILMLVLEIALAVYKWREGQWTRRVAIFNAVVQIVSTGIIVLILTNSKLVNQAFLDEISSVFGGTSGLSWTIGAIILTVVVVAVSDMYQGFRKAMISPAK</sequence>
<proteinExistence type="predicted"/>
<organism evidence="1 2">
    <name type="scientific">Planococcus glaciei</name>
    <dbReference type="NCBI Taxonomy" id="459472"/>
    <lineage>
        <taxon>Bacteria</taxon>
        <taxon>Bacillati</taxon>
        <taxon>Bacillota</taxon>
        <taxon>Bacilli</taxon>
        <taxon>Bacillales</taxon>
        <taxon>Caryophanaceae</taxon>
        <taxon>Planococcus</taxon>
    </lineage>
</organism>
<dbReference type="Proteomes" id="UP000509222">
    <property type="component" value="Chromosome"/>
</dbReference>
<name>A0A1G7XE49_9BACL</name>